<evidence type="ECO:0000256" key="1">
    <source>
        <dbReference type="SAM" id="MobiDB-lite"/>
    </source>
</evidence>
<feature type="region of interest" description="Disordered" evidence="1">
    <location>
        <begin position="23"/>
        <end position="65"/>
    </location>
</feature>
<sequence length="97" mass="11445">MILLSQKRRCTTPCETQWWNRERQTRQTRRSRAHRARRVQLSGSVVARRRQRESSGQLKRRLRELTRRGSGTGKLVFGWAWHRLAGSPSFQPSDTLS</sequence>
<evidence type="ECO:0000313" key="2">
    <source>
        <dbReference type="EMBL" id="KAI1899106.1"/>
    </source>
</evidence>
<protein>
    <submittedName>
        <fullName evidence="2">Uncharacterized protein</fullName>
    </submittedName>
</protein>
<keyword evidence="3" id="KW-1185">Reference proteome</keyword>
<dbReference type="EMBL" id="JAERUA010000005">
    <property type="protein sequence ID" value="KAI1899106.1"/>
    <property type="molecule type" value="Genomic_DNA"/>
</dbReference>
<reference evidence="2" key="1">
    <citation type="submission" date="2021-01" db="EMBL/GenBank/DDBJ databases">
        <authorList>
            <person name="Zahm M."/>
            <person name="Roques C."/>
            <person name="Cabau C."/>
            <person name="Klopp C."/>
            <person name="Donnadieu C."/>
            <person name="Jouanno E."/>
            <person name="Lampietro C."/>
            <person name="Louis A."/>
            <person name="Herpin A."/>
            <person name="Echchiki A."/>
            <person name="Berthelot C."/>
            <person name="Parey E."/>
            <person name="Roest-Crollius H."/>
            <person name="Braasch I."/>
            <person name="Postlethwait J."/>
            <person name="Bobe J."/>
            <person name="Montfort J."/>
            <person name="Bouchez O."/>
            <person name="Begum T."/>
            <person name="Mejri S."/>
            <person name="Adams A."/>
            <person name="Chen W.-J."/>
            <person name="Guiguen Y."/>
        </authorList>
    </citation>
    <scope>NUCLEOTIDE SEQUENCE</scope>
    <source>
        <tissue evidence="2">Blood</tissue>
    </source>
</reference>
<dbReference type="AlphaFoldDB" id="A0A8T3DT61"/>
<evidence type="ECO:0000313" key="3">
    <source>
        <dbReference type="Proteomes" id="UP000829720"/>
    </source>
</evidence>
<name>A0A8T3DT61_9TELE</name>
<comment type="caution">
    <text evidence="2">The sequence shown here is derived from an EMBL/GenBank/DDBJ whole genome shotgun (WGS) entry which is preliminary data.</text>
</comment>
<accession>A0A8T3DT61</accession>
<organism evidence="2 3">
    <name type="scientific">Albula goreensis</name>
    <dbReference type="NCBI Taxonomy" id="1534307"/>
    <lineage>
        <taxon>Eukaryota</taxon>
        <taxon>Metazoa</taxon>
        <taxon>Chordata</taxon>
        <taxon>Craniata</taxon>
        <taxon>Vertebrata</taxon>
        <taxon>Euteleostomi</taxon>
        <taxon>Actinopterygii</taxon>
        <taxon>Neopterygii</taxon>
        <taxon>Teleostei</taxon>
        <taxon>Albuliformes</taxon>
        <taxon>Albulidae</taxon>
        <taxon>Albula</taxon>
    </lineage>
</organism>
<gene>
    <name evidence="2" type="ORF">AGOR_G00058070</name>
</gene>
<dbReference type="Proteomes" id="UP000829720">
    <property type="component" value="Unassembled WGS sequence"/>
</dbReference>
<feature type="compositionally biased region" description="Basic residues" evidence="1">
    <location>
        <begin position="26"/>
        <end position="38"/>
    </location>
</feature>
<proteinExistence type="predicted"/>